<evidence type="ECO:0000256" key="3">
    <source>
        <dbReference type="ARBA" id="ARBA00022749"/>
    </source>
</evidence>
<evidence type="ECO:0000256" key="5">
    <source>
        <dbReference type="ARBA" id="ARBA00022840"/>
    </source>
</evidence>
<dbReference type="PANTHER" id="PTHR11922">
    <property type="entry name" value="GMP SYNTHASE-RELATED"/>
    <property type="match status" value="1"/>
</dbReference>
<protein>
    <submittedName>
        <fullName evidence="7">GMP synthase</fullName>
    </submittedName>
</protein>
<feature type="domain" description="NAD/GMP synthase" evidence="6">
    <location>
        <begin position="20"/>
        <end position="76"/>
    </location>
</feature>
<dbReference type="GO" id="GO:0003921">
    <property type="term" value="F:GMP synthase activity"/>
    <property type="evidence" value="ECO:0007669"/>
    <property type="project" value="TreeGrafter"/>
</dbReference>
<keyword evidence="5" id="KW-0067">ATP-binding</keyword>
<keyword evidence="1" id="KW-0436">Ligase</keyword>
<dbReference type="SUPFAM" id="SSF52402">
    <property type="entry name" value="Adenine nucleotide alpha hydrolases-like"/>
    <property type="match status" value="1"/>
</dbReference>
<dbReference type="STRING" id="655827.E9EGN1"/>
<keyword evidence="8" id="KW-1185">Reference proteome</keyword>
<accession>E9EGN1</accession>
<dbReference type="Proteomes" id="UP000002499">
    <property type="component" value="Unassembled WGS sequence"/>
</dbReference>
<dbReference type="eggNOG" id="KOG1622">
    <property type="taxonomic scope" value="Eukaryota"/>
</dbReference>
<dbReference type="InParanoid" id="E9EGN1"/>
<dbReference type="GO" id="GO:0005829">
    <property type="term" value="C:cytosol"/>
    <property type="evidence" value="ECO:0007669"/>
    <property type="project" value="TreeGrafter"/>
</dbReference>
<dbReference type="HOGENOM" id="CLU_014340_0_1_1"/>
<dbReference type="InterPro" id="IPR022310">
    <property type="entry name" value="NAD/GMP_synthase"/>
</dbReference>
<evidence type="ECO:0000256" key="2">
    <source>
        <dbReference type="ARBA" id="ARBA00022741"/>
    </source>
</evidence>
<dbReference type="OrthoDB" id="1724632at2759"/>
<dbReference type="Gene3D" id="3.40.50.620">
    <property type="entry name" value="HUPs"/>
    <property type="match status" value="2"/>
</dbReference>
<keyword evidence="3" id="KW-0332">GMP biosynthesis</keyword>
<keyword evidence="4" id="KW-0658">Purine biosynthesis</keyword>
<evidence type="ECO:0000313" key="8">
    <source>
        <dbReference type="Proteomes" id="UP000002499"/>
    </source>
</evidence>
<dbReference type="OMA" id="MSHGHEV"/>
<proteinExistence type="predicted"/>
<dbReference type="InterPro" id="IPR014729">
    <property type="entry name" value="Rossmann-like_a/b/a_fold"/>
</dbReference>
<dbReference type="AlphaFoldDB" id="E9EGN1"/>
<keyword evidence="2" id="KW-0547">Nucleotide-binding</keyword>
<dbReference type="Gene3D" id="3.30.300.10">
    <property type="match status" value="1"/>
</dbReference>
<organism evidence="8">
    <name type="scientific">Metarhizium acridum (strain CQMa 102)</name>
    <dbReference type="NCBI Taxonomy" id="655827"/>
    <lineage>
        <taxon>Eukaryota</taxon>
        <taxon>Fungi</taxon>
        <taxon>Dikarya</taxon>
        <taxon>Ascomycota</taxon>
        <taxon>Pezizomycotina</taxon>
        <taxon>Sordariomycetes</taxon>
        <taxon>Hypocreomycetidae</taxon>
        <taxon>Hypocreales</taxon>
        <taxon>Clavicipitaceae</taxon>
        <taxon>Metarhizium</taxon>
    </lineage>
</organism>
<dbReference type="EMBL" id="GL698598">
    <property type="protein sequence ID" value="EFY84919.1"/>
    <property type="molecule type" value="Genomic_DNA"/>
</dbReference>
<dbReference type="KEGG" id="maw:19253340"/>
<gene>
    <name evidence="7" type="ORF">MAC_09029</name>
</gene>
<dbReference type="GeneID" id="19253340"/>
<sequence length="206" mass="22982">MDNFLKKEIVRIRKLVGDNAQVIGAVSGGVDSSVAAKLMKEAIGDRFHAILVDTGVTEPEAKRKIIGGTFIDLFEIEALRIEKEAENTLRAGKVEWFLQGTLFKGAASSTIKSHHNAGGLPARMQNGEAQLKLLEPLRELFKDEVRVFGRQLQIYEELISRLPFPGPALGIRIISEVTRERVEIMRKADHIFISMIREAGIYNEVT</sequence>
<dbReference type="GO" id="GO:0005524">
    <property type="term" value="F:ATP binding"/>
    <property type="evidence" value="ECO:0007669"/>
    <property type="project" value="UniProtKB-KW"/>
</dbReference>
<name>E9EGN1_METAQ</name>
<dbReference type="PANTHER" id="PTHR11922:SF2">
    <property type="entry name" value="GMP SYNTHASE [GLUTAMINE-HYDROLYZING]"/>
    <property type="match status" value="1"/>
</dbReference>
<dbReference type="Pfam" id="PF02540">
    <property type="entry name" value="NAD_synthase"/>
    <property type="match status" value="1"/>
</dbReference>
<evidence type="ECO:0000313" key="7">
    <source>
        <dbReference type="EMBL" id="EFY84919.1"/>
    </source>
</evidence>
<evidence type="ECO:0000256" key="4">
    <source>
        <dbReference type="ARBA" id="ARBA00022755"/>
    </source>
</evidence>
<evidence type="ECO:0000256" key="1">
    <source>
        <dbReference type="ARBA" id="ARBA00022598"/>
    </source>
</evidence>
<reference evidence="7 8" key="1">
    <citation type="journal article" date="2011" name="PLoS Genet.">
        <title>Genome sequencing and comparative transcriptomics of the model entomopathogenic fungi Metarhizium anisopliae and M. acridum.</title>
        <authorList>
            <person name="Gao Q."/>
            <person name="Jin K."/>
            <person name="Ying S.H."/>
            <person name="Zhang Y."/>
            <person name="Xiao G."/>
            <person name="Shang Y."/>
            <person name="Duan Z."/>
            <person name="Hu X."/>
            <person name="Xie X.Q."/>
            <person name="Zhou G."/>
            <person name="Peng G."/>
            <person name="Luo Z."/>
            <person name="Huang W."/>
            <person name="Wang B."/>
            <person name="Fang W."/>
            <person name="Wang S."/>
            <person name="Zhong Y."/>
            <person name="Ma L.J."/>
            <person name="St Leger R.J."/>
            <person name="Zhao G.P."/>
            <person name="Pei Y."/>
            <person name="Feng M.G."/>
            <person name="Xia Y."/>
            <person name="Wang C."/>
        </authorList>
    </citation>
    <scope>NUCLEOTIDE SEQUENCE [LARGE SCALE GENOMIC DNA]</scope>
    <source>
        <strain evidence="7 8">CQMa 102</strain>
    </source>
</reference>
<evidence type="ECO:0000259" key="6">
    <source>
        <dbReference type="Pfam" id="PF02540"/>
    </source>
</evidence>